<dbReference type="InterPro" id="IPR001173">
    <property type="entry name" value="Glyco_trans_2-like"/>
</dbReference>
<dbReference type="SUPFAM" id="SSF53448">
    <property type="entry name" value="Nucleotide-diphospho-sugar transferases"/>
    <property type="match status" value="1"/>
</dbReference>
<organism evidence="3 4">
    <name type="scientific">Alkalicoccus saliphilus</name>
    <dbReference type="NCBI Taxonomy" id="200989"/>
    <lineage>
        <taxon>Bacteria</taxon>
        <taxon>Bacillati</taxon>
        <taxon>Bacillota</taxon>
        <taxon>Bacilli</taxon>
        <taxon>Bacillales</taxon>
        <taxon>Bacillaceae</taxon>
        <taxon>Alkalicoccus</taxon>
    </lineage>
</organism>
<sequence length="658" mass="74811">MDILFVTDNNLNTVGGEQESVKIILGEVKKNYETGVLQPGEKPAEVDGVTYFELTPYEKLKPLIKKPLAFVSYLFKAARIIRQTKPKVIHTQAQASFFLVALMKYAQILPGKTTFIHTERGLHSKYGRPLKGIFYVFLRKLDVLVTTTDRNKELWENDLKKFRYGRKLEYRVIENTAGNLFEGGEEQTPNTDGKLHVGFAGRYVDWKNWPLALEISRLLSEKLPGEIKVSMAVGCFEPHTYEEAENMFAEMKALLGDDFHGRINSTLEEMSRFYEDMDVYILTSMPDTESFGRTLVEAMAKNTVALTTNSGGSEEVVGEKANIGRTAHDFVERITGLHHNRDELEKEKNRSRERVFQKYSTANNLDKHQAMYKSRLEPKESGQTTSRKGDHVGVSLVCTVKNGGELFQQTLDSIKNQTADNFELVVVDDGSTDDTNERVQLLAEDVEFGVTLVTTNGVGRGRALNLGVEHAQHDYIMIIDDDDPIHPKKVDVQFQAALNHPEFSVICTNTFLLLNNAKPSWPVLQRIPEVTDVTRRVFIKNPVIHSSVMMKKKDLDRVGRYDESRTSQFDTELWLRFATNGYLIGLLPLPLTAKRAHANQAFENKHNRLQFLKNTTGLQLSYLRKADLPAYYYAFPAAKFAYGLLPRALRIQLRKLTE</sequence>
<dbReference type="GO" id="GO:0016757">
    <property type="term" value="F:glycosyltransferase activity"/>
    <property type="evidence" value="ECO:0007669"/>
    <property type="project" value="InterPro"/>
</dbReference>
<gene>
    <name evidence="3" type="ORF">C6Y45_14055</name>
</gene>
<dbReference type="PANTHER" id="PTHR43685">
    <property type="entry name" value="GLYCOSYLTRANSFERASE"/>
    <property type="match status" value="1"/>
</dbReference>
<dbReference type="PANTHER" id="PTHR43685:SF2">
    <property type="entry name" value="GLYCOSYLTRANSFERASE 2-LIKE DOMAIN-CONTAINING PROTEIN"/>
    <property type="match status" value="1"/>
</dbReference>
<dbReference type="EMBL" id="PZJJ01000029">
    <property type="protein sequence ID" value="PTL37920.1"/>
    <property type="molecule type" value="Genomic_DNA"/>
</dbReference>
<dbReference type="Gene3D" id="3.90.550.10">
    <property type="entry name" value="Spore Coat Polysaccharide Biosynthesis Protein SpsA, Chain A"/>
    <property type="match status" value="1"/>
</dbReference>
<dbReference type="Proteomes" id="UP000240509">
    <property type="component" value="Unassembled WGS sequence"/>
</dbReference>
<reference evidence="3 4" key="1">
    <citation type="submission" date="2018-03" db="EMBL/GenBank/DDBJ databases">
        <title>Alkalicoccus saliphilus sp. nov., isolated from a mineral pool.</title>
        <authorList>
            <person name="Zhao B."/>
        </authorList>
    </citation>
    <scope>NUCLEOTIDE SEQUENCE [LARGE SCALE GENOMIC DNA]</scope>
    <source>
        <strain evidence="3 4">6AG</strain>
    </source>
</reference>
<dbReference type="InterPro" id="IPR029044">
    <property type="entry name" value="Nucleotide-diphossugar_trans"/>
</dbReference>
<dbReference type="InterPro" id="IPR001296">
    <property type="entry name" value="Glyco_trans_1"/>
</dbReference>
<accession>A0A2T4U3E3</accession>
<dbReference type="Gene3D" id="3.40.50.2000">
    <property type="entry name" value="Glycogen Phosphorylase B"/>
    <property type="match status" value="2"/>
</dbReference>
<dbReference type="OrthoDB" id="9808602at2"/>
<dbReference type="InterPro" id="IPR050834">
    <property type="entry name" value="Glycosyltransf_2"/>
</dbReference>
<dbReference type="SUPFAM" id="SSF53756">
    <property type="entry name" value="UDP-Glycosyltransferase/glycogen phosphorylase"/>
    <property type="match status" value="1"/>
</dbReference>
<comment type="caution">
    <text evidence="3">The sequence shown here is derived from an EMBL/GenBank/DDBJ whole genome shotgun (WGS) entry which is preliminary data.</text>
</comment>
<evidence type="ECO:0000313" key="4">
    <source>
        <dbReference type="Proteomes" id="UP000240509"/>
    </source>
</evidence>
<evidence type="ECO:0000313" key="3">
    <source>
        <dbReference type="EMBL" id="PTL37920.1"/>
    </source>
</evidence>
<keyword evidence="4" id="KW-1185">Reference proteome</keyword>
<feature type="domain" description="Glycosyltransferase 2-like" evidence="2">
    <location>
        <begin position="395"/>
        <end position="540"/>
    </location>
</feature>
<evidence type="ECO:0000259" key="2">
    <source>
        <dbReference type="Pfam" id="PF00535"/>
    </source>
</evidence>
<evidence type="ECO:0008006" key="5">
    <source>
        <dbReference type="Google" id="ProtNLM"/>
    </source>
</evidence>
<dbReference type="Pfam" id="PF00535">
    <property type="entry name" value="Glycos_transf_2"/>
    <property type="match status" value="1"/>
</dbReference>
<feature type="domain" description="Glycosyl transferase family 1" evidence="1">
    <location>
        <begin position="189"/>
        <end position="353"/>
    </location>
</feature>
<dbReference type="CDD" id="cd03801">
    <property type="entry name" value="GT4_PimA-like"/>
    <property type="match status" value="1"/>
</dbReference>
<dbReference type="CDD" id="cd00761">
    <property type="entry name" value="Glyco_tranf_GTA_type"/>
    <property type="match status" value="1"/>
</dbReference>
<dbReference type="Pfam" id="PF00534">
    <property type="entry name" value="Glycos_transf_1"/>
    <property type="match status" value="1"/>
</dbReference>
<dbReference type="RefSeq" id="WP_107585867.1">
    <property type="nucleotide sequence ID" value="NZ_PZJJ01000029.1"/>
</dbReference>
<name>A0A2T4U3E3_9BACI</name>
<dbReference type="AlphaFoldDB" id="A0A2T4U3E3"/>
<proteinExistence type="predicted"/>
<evidence type="ECO:0000259" key="1">
    <source>
        <dbReference type="Pfam" id="PF00534"/>
    </source>
</evidence>
<protein>
    <recommendedName>
        <fullName evidence="5">Glycosyltransferase</fullName>
    </recommendedName>
</protein>